<evidence type="ECO:0000313" key="1">
    <source>
        <dbReference type="EMBL" id="TFB29308.1"/>
    </source>
</evidence>
<organism evidence="1 2">
    <name type="scientific">Pedobacter alluvionis</name>
    <dbReference type="NCBI Taxonomy" id="475253"/>
    <lineage>
        <taxon>Bacteria</taxon>
        <taxon>Pseudomonadati</taxon>
        <taxon>Bacteroidota</taxon>
        <taxon>Sphingobacteriia</taxon>
        <taxon>Sphingobacteriales</taxon>
        <taxon>Sphingobacteriaceae</taxon>
        <taxon>Pedobacter</taxon>
    </lineage>
</organism>
<dbReference type="Proteomes" id="UP000297429">
    <property type="component" value="Unassembled WGS sequence"/>
</dbReference>
<comment type="caution">
    <text evidence="1">The sequence shown here is derived from an EMBL/GenBank/DDBJ whole genome shotgun (WGS) entry which is preliminary data.</text>
</comment>
<protein>
    <recommendedName>
        <fullName evidence="3">Lipoprotein</fullName>
    </recommendedName>
</protein>
<accession>A0ABY2HMB1</accession>
<name>A0ABY2HMB1_9SPHI</name>
<evidence type="ECO:0000313" key="2">
    <source>
        <dbReference type="Proteomes" id="UP000297429"/>
    </source>
</evidence>
<dbReference type="PROSITE" id="PS51257">
    <property type="entry name" value="PROKAR_LIPOPROTEIN"/>
    <property type="match status" value="1"/>
</dbReference>
<dbReference type="EMBL" id="SOPX01000004">
    <property type="protein sequence ID" value="TFB29308.1"/>
    <property type="molecule type" value="Genomic_DNA"/>
</dbReference>
<dbReference type="RefSeq" id="WP_121287068.1">
    <property type="nucleotide sequence ID" value="NZ_RCCK01000014.1"/>
</dbReference>
<keyword evidence="2" id="KW-1185">Reference proteome</keyword>
<evidence type="ECO:0008006" key="3">
    <source>
        <dbReference type="Google" id="ProtNLM"/>
    </source>
</evidence>
<reference evidence="1 2" key="1">
    <citation type="submission" date="2019-03" db="EMBL/GenBank/DDBJ databases">
        <authorList>
            <person name="He R.-H."/>
        </authorList>
    </citation>
    <scope>NUCLEOTIDE SEQUENCE [LARGE SCALE GENOMIC DNA]</scope>
    <source>
        <strain evidence="1 2">DSM 19624</strain>
    </source>
</reference>
<sequence length="128" mass="15038">MKRELIIILVIAFAICGCSKKQKQKPYMLTMFVMKYENNGNLFYLERNREPILASDDTTAFNQAIKLFYLDRINEMKLDAKHFEKTVRFEHKDGLRNVNVDLTQKVVDSLHLDYQRLNPKVLTALHSS</sequence>
<proteinExistence type="predicted"/>
<gene>
    <name evidence="1" type="ORF">E3V97_19880</name>
</gene>